<evidence type="ECO:0000313" key="2">
    <source>
        <dbReference type="EMBL" id="KAF9512540.1"/>
    </source>
</evidence>
<dbReference type="EMBL" id="MU128985">
    <property type="protein sequence ID" value="KAF9512540.1"/>
    <property type="molecule type" value="Genomic_DNA"/>
</dbReference>
<dbReference type="OrthoDB" id="2688364at2759"/>
<dbReference type="InterPro" id="IPR001810">
    <property type="entry name" value="F-box_dom"/>
</dbReference>
<comment type="caution">
    <text evidence="2">The sequence shown here is derived from an EMBL/GenBank/DDBJ whole genome shotgun (WGS) entry which is preliminary data.</text>
</comment>
<evidence type="ECO:0000259" key="1">
    <source>
        <dbReference type="PROSITE" id="PS50181"/>
    </source>
</evidence>
<feature type="domain" description="F-box" evidence="1">
    <location>
        <begin position="14"/>
        <end position="60"/>
    </location>
</feature>
<protein>
    <recommendedName>
        <fullName evidence="1">F-box domain-containing protein</fullName>
    </recommendedName>
</protein>
<sequence>MADIRSRDYAEISSVQFLTLPVDVILDIILHLDVQDILVLQGTCRFLQEITEMRTVWLSAIHRRILSNGLSLPLPHDVPLSQLPAAGLKAVAIYVVRLDLNWKSPRARPCKLLELSPETPAVYVQFAFLVPGTAGRCLLTVTGGSMISFWELDSRLRRSKRVGGWTVEGSIVDVVCNSDPTDPATIGVRTVSQGRKVVVLYNVSMRGSNGTTKLEFKEIFRMGTLGRLKLLRGNLIVFYARINSFGCLYNYRTGVSVGMETHGLAKLVRATCLAIEVLSDYIIIIQPTSVDLFELPEVVTQNDVENPPDGGPHPIISARLVKTKCRPPQSEWTAGAIIPYTAPYPAKRSTPASRPISILIRERSENKCVIHYHIVYPPKGLAPVGSDAPWRHPGLDTGFRPAQMRYGVRQHFFQEIVVAPASGRGLWLENVTAPGMTHTAERLMIFSTVPPTKGDEWPMVDIGDANREGSIRWSAKNFPEAVRYCSFCSFDDSVGRVVVATQDGRVRVLEMAPS</sequence>
<dbReference type="SUPFAM" id="SSF81383">
    <property type="entry name" value="F-box domain"/>
    <property type="match status" value="1"/>
</dbReference>
<dbReference type="AlphaFoldDB" id="A0A9P6AV90"/>
<gene>
    <name evidence="2" type="ORF">BS47DRAFT_1486216</name>
</gene>
<dbReference type="Proteomes" id="UP000886523">
    <property type="component" value="Unassembled WGS sequence"/>
</dbReference>
<keyword evidence="3" id="KW-1185">Reference proteome</keyword>
<dbReference type="SMART" id="SM00256">
    <property type="entry name" value="FBOX"/>
    <property type="match status" value="1"/>
</dbReference>
<accession>A0A9P6AV90</accession>
<dbReference type="Pfam" id="PF12937">
    <property type="entry name" value="F-box-like"/>
    <property type="match status" value="1"/>
</dbReference>
<dbReference type="InterPro" id="IPR036047">
    <property type="entry name" value="F-box-like_dom_sf"/>
</dbReference>
<evidence type="ECO:0000313" key="3">
    <source>
        <dbReference type="Proteomes" id="UP000886523"/>
    </source>
</evidence>
<dbReference type="PROSITE" id="PS50181">
    <property type="entry name" value="FBOX"/>
    <property type="match status" value="1"/>
</dbReference>
<name>A0A9P6AV90_9AGAM</name>
<proteinExistence type="predicted"/>
<reference evidence="2" key="1">
    <citation type="journal article" date="2020" name="Nat. Commun.">
        <title>Large-scale genome sequencing of mycorrhizal fungi provides insights into the early evolution of symbiotic traits.</title>
        <authorList>
            <person name="Miyauchi S."/>
            <person name="Kiss E."/>
            <person name="Kuo A."/>
            <person name="Drula E."/>
            <person name="Kohler A."/>
            <person name="Sanchez-Garcia M."/>
            <person name="Morin E."/>
            <person name="Andreopoulos B."/>
            <person name="Barry K.W."/>
            <person name="Bonito G."/>
            <person name="Buee M."/>
            <person name="Carver A."/>
            <person name="Chen C."/>
            <person name="Cichocki N."/>
            <person name="Clum A."/>
            <person name="Culley D."/>
            <person name="Crous P.W."/>
            <person name="Fauchery L."/>
            <person name="Girlanda M."/>
            <person name="Hayes R.D."/>
            <person name="Keri Z."/>
            <person name="LaButti K."/>
            <person name="Lipzen A."/>
            <person name="Lombard V."/>
            <person name="Magnuson J."/>
            <person name="Maillard F."/>
            <person name="Murat C."/>
            <person name="Nolan M."/>
            <person name="Ohm R.A."/>
            <person name="Pangilinan J."/>
            <person name="Pereira M.F."/>
            <person name="Perotto S."/>
            <person name="Peter M."/>
            <person name="Pfister S."/>
            <person name="Riley R."/>
            <person name="Sitrit Y."/>
            <person name="Stielow J.B."/>
            <person name="Szollosi G."/>
            <person name="Zifcakova L."/>
            <person name="Stursova M."/>
            <person name="Spatafora J.W."/>
            <person name="Tedersoo L."/>
            <person name="Vaario L.M."/>
            <person name="Yamada A."/>
            <person name="Yan M."/>
            <person name="Wang P."/>
            <person name="Xu J."/>
            <person name="Bruns T."/>
            <person name="Baldrian P."/>
            <person name="Vilgalys R."/>
            <person name="Dunand C."/>
            <person name="Henrissat B."/>
            <person name="Grigoriev I.V."/>
            <person name="Hibbett D."/>
            <person name="Nagy L.G."/>
            <person name="Martin F.M."/>
        </authorList>
    </citation>
    <scope>NUCLEOTIDE SEQUENCE</scope>
    <source>
        <strain evidence="2">UP504</strain>
    </source>
</reference>
<organism evidence="2 3">
    <name type="scientific">Hydnum rufescens UP504</name>
    <dbReference type="NCBI Taxonomy" id="1448309"/>
    <lineage>
        <taxon>Eukaryota</taxon>
        <taxon>Fungi</taxon>
        <taxon>Dikarya</taxon>
        <taxon>Basidiomycota</taxon>
        <taxon>Agaricomycotina</taxon>
        <taxon>Agaricomycetes</taxon>
        <taxon>Cantharellales</taxon>
        <taxon>Hydnaceae</taxon>
        <taxon>Hydnum</taxon>
    </lineage>
</organism>
<dbReference type="Gene3D" id="1.20.1280.50">
    <property type="match status" value="1"/>
</dbReference>